<feature type="non-terminal residue" evidence="5">
    <location>
        <position position="1"/>
    </location>
</feature>
<evidence type="ECO:0000256" key="4">
    <source>
        <dbReference type="SAM" id="MobiDB-lite"/>
    </source>
</evidence>
<accession>A0AA38FPK9</accession>
<organism evidence="5 6">
    <name type="scientific">Taxus chinensis</name>
    <name type="common">Chinese yew</name>
    <name type="synonym">Taxus wallichiana var. chinensis</name>
    <dbReference type="NCBI Taxonomy" id="29808"/>
    <lineage>
        <taxon>Eukaryota</taxon>
        <taxon>Viridiplantae</taxon>
        <taxon>Streptophyta</taxon>
        <taxon>Embryophyta</taxon>
        <taxon>Tracheophyta</taxon>
        <taxon>Spermatophyta</taxon>
        <taxon>Pinopsida</taxon>
        <taxon>Pinidae</taxon>
        <taxon>Conifers II</taxon>
        <taxon>Cupressales</taxon>
        <taxon>Taxaceae</taxon>
        <taxon>Taxus</taxon>
    </lineage>
</organism>
<comment type="similarity">
    <text evidence="2">Belongs to the NPR1-interactor family.</text>
</comment>
<evidence type="ECO:0000256" key="1">
    <source>
        <dbReference type="ARBA" id="ARBA00004123"/>
    </source>
</evidence>
<gene>
    <name evidence="5" type="ORF">KI387_035681</name>
</gene>
<feature type="compositionally biased region" description="Basic and acidic residues" evidence="4">
    <location>
        <begin position="34"/>
        <end position="51"/>
    </location>
</feature>
<keyword evidence="3" id="KW-0539">Nucleus</keyword>
<dbReference type="GO" id="GO:0010112">
    <property type="term" value="P:regulation of systemic acquired resistance"/>
    <property type="evidence" value="ECO:0007669"/>
    <property type="project" value="InterPro"/>
</dbReference>
<dbReference type="AlphaFoldDB" id="A0AA38FPK9"/>
<keyword evidence="6" id="KW-1185">Reference proteome</keyword>
<evidence type="ECO:0000256" key="2">
    <source>
        <dbReference type="ARBA" id="ARBA00009937"/>
    </source>
</evidence>
<comment type="caution">
    <text evidence="5">The sequence shown here is derived from an EMBL/GenBank/DDBJ whole genome shotgun (WGS) entry which is preliminary data.</text>
</comment>
<protein>
    <submittedName>
        <fullName evidence="5">Uncharacterized protein</fullName>
    </submittedName>
</protein>
<dbReference type="GO" id="GO:0005634">
    <property type="term" value="C:nucleus"/>
    <property type="evidence" value="ECO:0007669"/>
    <property type="project" value="UniProtKB-SubCell"/>
</dbReference>
<dbReference type="EMBL" id="JAHRHJ020000007">
    <property type="protein sequence ID" value="KAH9307770.1"/>
    <property type="molecule type" value="Genomic_DNA"/>
</dbReference>
<name>A0AA38FPK9_TAXCH</name>
<feature type="region of interest" description="Disordered" evidence="4">
    <location>
        <begin position="23"/>
        <end position="51"/>
    </location>
</feature>
<feature type="region of interest" description="Disordered" evidence="4">
    <location>
        <begin position="104"/>
        <end position="133"/>
    </location>
</feature>
<dbReference type="InterPro" id="IPR031425">
    <property type="entry name" value="NPR1/NH1-interacting"/>
</dbReference>
<evidence type="ECO:0000313" key="5">
    <source>
        <dbReference type="EMBL" id="KAH9307770.1"/>
    </source>
</evidence>
<reference evidence="5 6" key="1">
    <citation type="journal article" date="2021" name="Nat. Plants">
        <title>The Taxus genome provides insights into paclitaxel biosynthesis.</title>
        <authorList>
            <person name="Xiong X."/>
            <person name="Gou J."/>
            <person name="Liao Q."/>
            <person name="Li Y."/>
            <person name="Zhou Q."/>
            <person name="Bi G."/>
            <person name="Li C."/>
            <person name="Du R."/>
            <person name="Wang X."/>
            <person name="Sun T."/>
            <person name="Guo L."/>
            <person name="Liang H."/>
            <person name="Lu P."/>
            <person name="Wu Y."/>
            <person name="Zhang Z."/>
            <person name="Ro D.K."/>
            <person name="Shang Y."/>
            <person name="Huang S."/>
            <person name="Yan J."/>
        </authorList>
    </citation>
    <scope>NUCLEOTIDE SEQUENCE [LARGE SCALE GENOMIC DNA]</scope>
    <source>
        <strain evidence="5">Ta-2019</strain>
    </source>
</reference>
<evidence type="ECO:0000256" key="3">
    <source>
        <dbReference type="ARBA" id="ARBA00023242"/>
    </source>
</evidence>
<evidence type="ECO:0000313" key="6">
    <source>
        <dbReference type="Proteomes" id="UP000824469"/>
    </source>
</evidence>
<proteinExistence type="inferred from homology"/>
<dbReference type="Pfam" id="PF15699">
    <property type="entry name" value="NPR1_interact"/>
    <property type="match status" value="1"/>
</dbReference>
<sequence>RLDLIFVYPFIQSVIIMDCKEPKQKMRCSQNDGPKNEIEKDKKRSRPDDSGEEVHQFFALVDRIEAMQRIFKQHRMNGVSSVIARESPWKPSFEHEDFCSPPWKRRNSLQSDSISCEKKNTGSSGVAGKPDNDEYMAVRSFDLNVEATK</sequence>
<dbReference type="Proteomes" id="UP000824469">
    <property type="component" value="Unassembled WGS sequence"/>
</dbReference>
<comment type="subcellular location">
    <subcellularLocation>
        <location evidence="1">Nucleus</location>
    </subcellularLocation>
</comment>